<name>A0A382G4J6_9ZZZZ</name>
<dbReference type="Pfam" id="PF19810">
    <property type="entry name" value="HFX_2341_N"/>
    <property type="match status" value="1"/>
</dbReference>
<accession>A0A382G4J6</accession>
<dbReference type="AlphaFoldDB" id="A0A382G4J6"/>
<dbReference type="Pfam" id="PF22665">
    <property type="entry name" value="WHD_DUF6293"/>
    <property type="match status" value="1"/>
</dbReference>
<evidence type="ECO:0000313" key="3">
    <source>
        <dbReference type="EMBL" id="SVB70206.1"/>
    </source>
</evidence>
<feature type="domain" description="HFX-2341-like N-terminal" evidence="1">
    <location>
        <begin position="14"/>
        <end position="137"/>
    </location>
</feature>
<evidence type="ECO:0000259" key="1">
    <source>
        <dbReference type="Pfam" id="PF19810"/>
    </source>
</evidence>
<sequence>MHTIHTMPEMIKLRIHIAPVGYEIDRVVIPAIKMKADKVYLLRHDDYSEDKSGPYREKIIKKLDKKNIETKVVDVNRYRLFAIIKTVKEIIQDERENDIYLNVASGSKIHAVGCMMACMIFDDRTNIHPYYAQAKEYPQYKGSEQQTFGVEDIHQLPTYQIRTPNPKLLSALALVKKKGKLTKKEFAEDATNLDLISVGARDENYEQARFASLDKNIIQPLENEWGFIKVEKIGRNRWIKLTKEGEHASEFLP</sequence>
<protein>
    <submittedName>
        <fullName evidence="3">Uncharacterized protein</fullName>
    </submittedName>
</protein>
<proteinExistence type="predicted"/>
<organism evidence="3">
    <name type="scientific">marine metagenome</name>
    <dbReference type="NCBI Taxonomy" id="408172"/>
    <lineage>
        <taxon>unclassified sequences</taxon>
        <taxon>metagenomes</taxon>
        <taxon>ecological metagenomes</taxon>
    </lineage>
</organism>
<dbReference type="Gene3D" id="3.40.50.10770">
    <property type="entry name" value="Hypothetical protein VC1899 like domain (Restriction endonuclease-like)"/>
    <property type="match status" value="1"/>
</dbReference>
<gene>
    <name evidence="3" type="ORF">METZ01_LOCUS223060</name>
</gene>
<evidence type="ECO:0000259" key="2">
    <source>
        <dbReference type="Pfam" id="PF22665"/>
    </source>
</evidence>
<feature type="domain" description="DUF6293" evidence="2">
    <location>
        <begin position="155"/>
        <end position="250"/>
    </location>
</feature>
<dbReference type="InterPro" id="IPR054162">
    <property type="entry name" value="DUF6293_C"/>
</dbReference>
<reference evidence="3" key="1">
    <citation type="submission" date="2018-05" db="EMBL/GenBank/DDBJ databases">
        <authorList>
            <person name="Lanie J.A."/>
            <person name="Ng W.-L."/>
            <person name="Kazmierczak K.M."/>
            <person name="Andrzejewski T.M."/>
            <person name="Davidsen T.M."/>
            <person name="Wayne K.J."/>
            <person name="Tettelin H."/>
            <person name="Glass J.I."/>
            <person name="Rusch D."/>
            <person name="Podicherti R."/>
            <person name="Tsui H.-C.T."/>
            <person name="Winkler M.E."/>
        </authorList>
    </citation>
    <scope>NUCLEOTIDE SEQUENCE</scope>
</reference>
<dbReference type="InterPro" id="IPR046260">
    <property type="entry name" value="HFX_2341-like_N"/>
</dbReference>
<dbReference type="EMBL" id="UINC01053555">
    <property type="protein sequence ID" value="SVB70206.1"/>
    <property type="molecule type" value="Genomic_DNA"/>
</dbReference>